<feature type="transmembrane region" description="Helical" evidence="9">
    <location>
        <begin position="66"/>
        <end position="87"/>
    </location>
</feature>
<protein>
    <recommendedName>
        <fullName evidence="9">Transport permease protein</fullName>
    </recommendedName>
</protein>
<accession>A0A5C6DX20</accession>
<dbReference type="InterPro" id="IPR047817">
    <property type="entry name" value="ABC2_TM_bact-type"/>
</dbReference>
<dbReference type="PANTHER" id="PTHR30413">
    <property type="entry name" value="INNER MEMBRANE TRANSPORT PERMEASE"/>
    <property type="match status" value="1"/>
</dbReference>
<evidence type="ECO:0000313" key="12">
    <source>
        <dbReference type="Proteomes" id="UP000315471"/>
    </source>
</evidence>
<reference evidence="11 12" key="1">
    <citation type="submission" date="2019-02" db="EMBL/GenBank/DDBJ databases">
        <title>Deep-cultivation of Planctomycetes and their phenomic and genomic characterization uncovers novel biology.</title>
        <authorList>
            <person name="Wiegand S."/>
            <person name="Jogler M."/>
            <person name="Boedeker C."/>
            <person name="Pinto D."/>
            <person name="Vollmers J."/>
            <person name="Rivas-Marin E."/>
            <person name="Kohn T."/>
            <person name="Peeters S.H."/>
            <person name="Heuer A."/>
            <person name="Rast P."/>
            <person name="Oberbeckmann S."/>
            <person name="Bunk B."/>
            <person name="Jeske O."/>
            <person name="Meyerdierks A."/>
            <person name="Storesund J.E."/>
            <person name="Kallscheuer N."/>
            <person name="Luecker S."/>
            <person name="Lage O.M."/>
            <person name="Pohl T."/>
            <person name="Merkel B.J."/>
            <person name="Hornburger P."/>
            <person name="Mueller R.-W."/>
            <person name="Bruemmer F."/>
            <person name="Labrenz M."/>
            <person name="Spormann A.M."/>
            <person name="Op Den Camp H."/>
            <person name="Overmann J."/>
            <person name="Amann R."/>
            <person name="Jetten M.S.M."/>
            <person name="Mascher T."/>
            <person name="Medema M.H."/>
            <person name="Devos D.P."/>
            <person name="Kaster A.-K."/>
            <person name="Ovreas L."/>
            <person name="Rohde M."/>
            <person name="Galperin M.Y."/>
            <person name="Jogler C."/>
        </authorList>
    </citation>
    <scope>NUCLEOTIDE SEQUENCE [LARGE SCALE GENOMIC DNA]</scope>
    <source>
        <strain evidence="11 12">Q31b</strain>
    </source>
</reference>
<dbReference type="GO" id="GO:0015920">
    <property type="term" value="P:lipopolysaccharide transport"/>
    <property type="evidence" value="ECO:0007669"/>
    <property type="project" value="TreeGrafter"/>
</dbReference>
<proteinExistence type="inferred from homology"/>
<dbReference type="InterPro" id="IPR013525">
    <property type="entry name" value="ABC2_TM"/>
</dbReference>
<comment type="similarity">
    <text evidence="2 9">Belongs to the ABC-2 integral membrane protein family.</text>
</comment>
<comment type="subcellular location">
    <subcellularLocation>
        <location evidence="1">Cell inner membrane</location>
        <topology evidence="1">Multi-pass membrane protein</topology>
    </subcellularLocation>
    <subcellularLocation>
        <location evidence="9">Cell membrane</location>
        <topology evidence="9">Multi-pass membrane protein</topology>
    </subcellularLocation>
</comment>
<feature type="domain" description="ABC transmembrane type-2" evidence="10">
    <location>
        <begin position="63"/>
        <end position="287"/>
    </location>
</feature>
<evidence type="ECO:0000256" key="9">
    <source>
        <dbReference type="RuleBase" id="RU361157"/>
    </source>
</evidence>
<keyword evidence="6 9" id="KW-0812">Transmembrane</keyword>
<name>A0A5C6DX20_9BACT</name>
<evidence type="ECO:0000256" key="8">
    <source>
        <dbReference type="ARBA" id="ARBA00023136"/>
    </source>
</evidence>
<dbReference type="PANTHER" id="PTHR30413:SF8">
    <property type="entry name" value="TRANSPORT PERMEASE PROTEIN"/>
    <property type="match status" value="1"/>
</dbReference>
<feature type="transmembrane region" description="Helical" evidence="9">
    <location>
        <begin position="147"/>
        <end position="166"/>
    </location>
</feature>
<sequence length="295" mass="34109">MSNTVYFNQPVKHKPESDENWDLLIRPQESLLTLKLRDVWRYRDLLYLFVRRDIVSFYKQTILGPIWFFIQPLMTTLIYVVVFGQIAGLSTDGLPQLLFYLCGVTFWNYFSECFSKTATVFRDNAHLFGKVYFPRIITPLSIVLSNLFRFAIQFSLFVLIAVYYYFQGKAQVQLTIMLFPLLVAMMAFLGLGLGMLFSAMTTKYRDLSYLLQFGIQLLMYATPVIYPLSQVPERLKPVLAWNPLSPIFETARHGFLGAGAFAPMDLAYSLVFTLVVLLLSTVIFNRVERTFMDTV</sequence>
<evidence type="ECO:0000256" key="4">
    <source>
        <dbReference type="ARBA" id="ARBA00022475"/>
    </source>
</evidence>
<gene>
    <name evidence="11" type="primary">tagG_2</name>
    <name evidence="11" type="ORF">Q31b_26210</name>
</gene>
<feature type="transmembrane region" description="Helical" evidence="9">
    <location>
        <begin position="93"/>
        <end position="110"/>
    </location>
</feature>
<dbReference type="GO" id="GO:0043190">
    <property type="term" value="C:ATP-binding cassette (ABC) transporter complex"/>
    <property type="evidence" value="ECO:0007669"/>
    <property type="project" value="InterPro"/>
</dbReference>
<evidence type="ECO:0000256" key="5">
    <source>
        <dbReference type="ARBA" id="ARBA00022519"/>
    </source>
</evidence>
<organism evidence="11 12">
    <name type="scientific">Novipirellula aureliae</name>
    <dbReference type="NCBI Taxonomy" id="2527966"/>
    <lineage>
        <taxon>Bacteria</taxon>
        <taxon>Pseudomonadati</taxon>
        <taxon>Planctomycetota</taxon>
        <taxon>Planctomycetia</taxon>
        <taxon>Pirellulales</taxon>
        <taxon>Pirellulaceae</taxon>
        <taxon>Novipirellula</taxon>
    </lineage>
</organism>
<feature type="transmembrane region" description="Helical" evidence="9">
    <location>
        <begin position="209"/>
        <end position="229"/>
    </location>
</feature>
<keyword evidence="8 9" id="KW-0472">Membrane</keyword>
<dbReference type="GO" id="GO:0140359">
    <property type="term" value="F:ABC-type transporter activity"/>
    <property type="evidence" value="ECO:0007669"/>
    <property type="project" value="InterPro"/>
</dbReference>
<dbReference type="Proteomes" id="UP000315471">
    <property type="component" value="Unassembled WGS sequence"/>
</dbReference>
<evidence type="ECO:0000313" key="11">
    <source>
        <dbReference type="EMBL" id="TWU41182.1"/>
    </source>
</evidence>
<evidence type="ECO:0000256" key="7">
    <source>
        <dbReference type="ARBA" id="ARBA00022989"/>
    </source>
</evidence>
<keyword evidence="4 9" id="KW-1003">Cell membrane</keyword>
<evidence type="ECO:0000256" key="3">
    <source>
        <dbReference type="ARBA" id="ARBA00022448"/>
    </source>
</evidence>
<keyword evidence="12" id="KW-1185">Reference proteome</keyword>
<evidence type="ECO:0000256" key="1">
    <source>
        <dbReference type="ARBA" id="ARBA00004429"/>
    </source>
</evidence>
<dbReference type="PROSITE" id="PS51012">
    <property type="entry name" value="ABC_TM2"/>
    <property type="match status" value="1"/>
</dbReference>
<dbReference type="InterPro" id="IPR000412">
    <property type="entry name" value="ABC_2_transport"/>
</dbReference>
<dbReference type="PRINTS" id="PR00164">
    <property type="entry name" value="ABC2TRNSPORT"/>
</dbReference>
<evidence type="ECO:0000259" key="10">
    <source>
        <dbReference type="PROSITE" id="PS51012"/>
    </source>
</evidence>
<evidence type="ECO:0000256" key="2">
    <source>
        <dbReference type="ARBA" id="ARBA00007783"/>
    </source>
</evidence>
<dbReference type="PIRSF" id="PIRSF006648">
    <property type="entry name" value="DrrB"/>
    <property type="match status" value="1"/>
</dbReference>
<keyword evidence="3 9" id="KW-0813">Transport</keyword>
<keyword evidence="5" id="KW-0997">Cell inner membrane</keyword>
<keyword evidence="7 9" id="KW-1133">Transmembrane helix</keyword>
<feature type="transmembrane region" description="Helical" evidence="9">
    <location>
        <begin position="172"/>
        <end position="197"/>
    </location>
</feature>
<comment type="caution">
    <text evidence="11">The sequence shown here is derived from an EMBL/GenBank/DDBJ whole genome shotgun (WGS) entry which is preliminary data.</text>
</comment>
<evidence type="ECO:0000256" key="6">
    <source>
        <dbReference type="ARBA" id="ARBA00022692"/>
    </source>
</evidence>
<feature type="transmembrane region" description="Helical" evidence="9">
    <location>
        <begin position="266"/>
        <end position="284"/>
    </location>
</feature>
<dbReference type="Pfam" id="PF01061">
    <property type="entry name" value="ABC2_membrane"/>
    <property type="match status" value="1"/>
</dbReference>
<dbReference type="EMBL" id="SJPY01000004">
    <property type="protein sequence ID" value="TWU41182.1"/>
    <property type="molecule type" value="Genomic_DNA"/>
</dbReference>
<dbReference type="AlphaFoldDB" id="A0A5C6DX20"/>